<accession>A0A2W4V2I9</accession>
<dbReference type="AlphaFoldDB" id="A0A2W4V2I9"/>
<dbReference type="Proteomes" id="UP000249354">
    <property type="component" value="Unassembled WGS sequence"/>
</dbReference>
<evidence type="ECO:0008006" key="3">
    <source>
        <dbReference type="Google" id="ProtNLM"/>
    </source>
</evidence>
<dbReference type="EMBL" id="QBMC01000002">
    <property type="protein sequence ID" value="PZO23319.1"/>
    <property type="molecule type" value="Genomic_DNA"/>
</dbReference>
<evidence type="ECO:0000313" key="2">
    <source>
        <dbReference type="Proteomes" id="UP000249354"/>
    </source>
</evidence>
<sequence>MEILSLKSVLLYQLGKALVCDSDANVICFTDFLRKLGKSASNARSVASKEILDWREIPLTKKQQTPQILYVSPLPQTLVAFGQAIAGADPSAPMQAIANRLNQSHSNLELNRTNEQTLCLDQTLSIEAQLWLEFKIETQRPGWIAFCLSEKGIDRWLQHLQTQPLSTSKPSAIAQSAQPLMAPPAAIDLPIVEMLWQAQYTYACCARLLEREHTDKHRLSAPNSQRQRQRHAAERSLVHNLVDTADSLFWIPYRWPTQQYLLLLKRVMPLCQSFERFYSVRLCESEGPYAALNSQAVAERSLQWSLVSATKNILKVLLEVHLGESAPEQL</sequence>
<proteinExistence type="predicted"/>
<reference evidence="2" key="1">
    <citation type="submission" date="2018-04" db="EMBL/GenBank/DDBJ databases">
        <authorList>
            <person name="Cornet L."/>
        </authorList>
    </citation>
    <scope>NUCLEOTIDE SEQUENCE [LARGE SCALE GENOMIC DNA]</scope>
</reference>
<gene>
    <name evidence="1" type="ORF">DCF25_00560</name>
</gene>
<name>A0A2W4V2I9_9CYAN</name>
<evidence type="ECO:0000313" key="1">
    <source>
        <dbReference type="EMBL" id="PZO23319.1"/>
    </source>
</evidence>
<protein>
    <recommendedName>
        <fullName evidence="3">DALR anticodon binding domain-containing protein</fullName>
    </recommendedName>
</protein>
<organism evidence="1 2">
    <name type="scientific">Leptolyngbya foveolarum</name>
    <dbReference type="NCBI Taxonomy" id="47253"/>
    <lineage>
        <taxon>Bacteria</taxon>
        <taxon>Bacillati</taxon>
        <taxon>Cyanobacteriota</taxon>
        <taxon>Cyanophyceae</taxon>
        <taxon>Leptolyngbyales</taxon>
        <taxon>Leptolyngbyaceae</taxon>
        <taxon>Leptolyngbya group</taxon>
        <taxon>Leptolyngbya</taxon>
    </lineage>
</organism>
<comment type="caution">
    <text evidence="1">The sequence shown here is derived from an EMBL/GenBank/DDBJ whole genome shotgun (WGS) entry which is preliminary data.</text>
</comment>
<reference evidence="1 2" key="2">
    <citation type="submission" date="2018-06" db="EMBL/GenBank/DDBJ databases">
        <title>Metagenomic assembly of (sub)arctic Cyanobacteria and their associated microbiome from non-axenic cultures.</title>
        <authorList>
            <person name="Baurain D."/>
        </authorList>
    </citation>
    <scope>NUCLEOTIDE SEQUENCE [LARGE SCALE GENOMIC DNA]</scope>
    <source>
        <strain evidence="1">ULC129bin1</strain>
    </source>
</reference>